<keyword evidence="2 5" id="KW-0690">Ribosome biogenesis</keyword>
<evidence type="ECO:0000259" key="6">
    <source>
        <dbReference type="SMART" id="SM00732"/>
    </source>
</evidence>
<keyword evidence="7" id="KW-0347">Helicase</keyword>
<dbReference type="GO" id="GO:0016788">
    <property type="term" value="F:hydrolase activity, acting on ester bonds"/>
    <property type="evidence" value="ECO:0007669"/>
    <property type="project" value="UniProtKB-UniRule"/>
</dbReference>
<dbReference type="InterPro" id="IPR005227">
    <property type="entry name" value="YqgF"/>
</dbReference>
<gene>
    <name evidence="7" type="ORF">A2625_07370</name>
</gene>
<comment type="caution">
    <text evidence="7">The sequence shown here is derived from an EMBL/GenBank/DDBJ whole genome shotgun (WGS) entry which is preliminary data.</text>
</comment>
<dbReference type="PANTHER" id="PTHR33317">
    <property type="entry name" value="POLYNUCLEOTIDYL TRANSFERASE, RIBONUCLEASE H-LIKE SUPERFAMILY PROTEIN"/>
    <property type="match status" value="1"/>
</dbReference>
<comment type="subcellular location">
    <subcellularLocation>
        <location evidence="5">Cytoplasm</location>
    </subcellularLocation>
</comment>
<dbReference type="GO" id="GO:0000967">
    <property type="term" value="P:rRNA 5'-end processing"/>
    <property type="evidence" value="ECO:0007669"/>
    <property type="project" value="UniProtKB-UniRule"/>
</dbReference>
<dbReference type="Pfam" id="PF03652">
    <property type="entry name" value="RuvX"/>
    <property type="match status" value="1"/>
</dbReference>
<dbReference type="GO" id="GO:0004518">
    <property type="term" value="F:nuclease activity"/>
    <property type="evidence" value="ECO:0007669"/>
    <property type="project" value="UniProtKB-KW"/>
</dbReference>
<comment type="similarity">
    <text evidence="5">Belongs to the YqgF HJR family.</text>
</comment>
<protein>
    <recommendedName>
        <fullName evidence="5">Putative pre-16S rRNA nuclease</fullName>
        <ecNumber evidence="5">3.1.-.-</ecNumber>
    </recommendedName>
</protein>
<sequence>MRRLGIDFGDKRIGIAISDPTGLIATGIAMIGKGETFEPDIREIKRLIKKYDGVAEIVVGMPKTLAGKTGPQAEKVMAFIEALKNEFKLNIVAWDERLTTAEAERGLIEAGLSREKRKRVIDQSAAAVILQSYLDRKRKP</sequence>
<organism evidence="7 8">
    <name type="scientific">candidate division WOR-1 bacterium RIFCSPHIGHO2_01_FULL_53_15</name>
    <dbReference type="NCBI Taxonomy" id="1802564"/>
    <lineage>
        <taxon>Bacteria</taxon>
        <taxon>Bacillati</taxon>
        <taxon>Saganbacteria</taxon>
    </lineage>
</organism>
<evidence type="ECO:0000313" key="7">
    <source>
        <dbReference type="EMBL" id="OGB90843.1"/>
    </source>
</evidence>
<evidence type="ECO:0000313" key="8">
    <source>
        <dbReference type="Proteomes" id="UP000178724"/>
    </source>
</evidence>
<name>A0A1F4Q497_UNCSA</name>
<keyword evidence="7" id="KW-0547">Nucleotide-binding</keyword>
<dbReference type="InterPro" id="IPR037027">
    <property type="entry name" value="YqgF/RNaseH-like_dom_sf"/>
</dbReference>
<reference evidence="7 8" key="1">
    <citation type="journal article" date="2016" name="Nat. Commun.">
        <title>Thousands of microbial genomes shed light on interconnected biogeochemical processes in an aquifer system.</title>
        <authorList>
            <person name="Anantharaman K."/>
            <person name="Brown C.T."/>
            <person name="Hug L.A."/>
            <person name="Sharon I."/>
            <person name="Castelle C.J."/>
            <person name="Probst A.J."/>
            <person name="Thomas B.C."/>
            <person name="Singh A."/>
            <person name="Wilkins M.J."/>
            <person name="Karaoz U."/>
            <person name="Brodie E.L."/>
            <person name="Williams K.H."/>
            <person name="Hubbard S.S."/>
            <person name="Banfield J.F."/>
        </authorList>
    </citation>
    <scope>NUCLEOTIDE SEQUENCE [LARGE SCALE GENOMIC DNA]</scope>
</reference>
<dbReference type="Proteomes" id="UP000178724">
    <property type="component" value="Unassembled WGS sequence"/>
</dbReference>
<accession>A0A1F4Q497</accession>
<dbReference type="HAMAP" id="MF_00651">
    <property type="entry name" value="Nuclease_YqgF"/>
    <property type="match status" value="1"/>
</dbReference>
<dbReference type="InterPro" id="IPR006641">
    <property type="entry name" value="YqgF/RNaseH-like_dom"/>
</dbReference>
<keyword evidence="1 5" id="KW-0963">Cytoplasm</keyword>
<keyword evidence="4 5" id="KW-0378">Hydrolase</keyword>
<evidence type="ECO:0000256" key="4">
    <source>
        <dbReference type="ARBA" id="ARBA00022801"/>
    </source>
</evidence>
<evidence type="ECO:0000256" key="3">
    <source>
        <dbReference type="ARBA" id="ARBA00022722"/>
    </source>
</evidence>
<dbReference type="InterPro" id="IPR012337">
    <property type="entry name" value="RNaseH-like_sf"/>
</dbReference>
<dbReference type="SMART" id="SM00732">
    <property type="entry name" value="YqgFc"/>
    <property type="match status" value="1"/>
</dbReference>
<dbReference type="SUPFAM" id="SSF53098">
    <property type="entry name" value="Ribonuclease H-like"/>
    <property type="match status" value="1"/>
</dbReference>
<dbReference type="EMBL" id="METM01000003">
    <property type="protein sequence ID" value="OGB90843.1"/>
    <property type="molecule type" value="Genomic_DNA"/>
</dbReference>
<dbReference type="NCBIfam" id="TIGR00250">
    <property type="entry name" value="RNAse_H_YqgF"/>
    <property type="match status" value="1"/>
</dbReference>
<dbReference type="CDD" id="cd16964">
    <property type="entry name" value="YqgF"/>
    <property type="match status" value="1"/>
</dbReference>
<comment type="function">
    <text evidence="5">Could be a nuclease involved in processing of the 5'-end of pre-16S rRNA.</text>
</comment>
<dbReference type="AlphaFoldDB" id="A0A1F4Q497"/>
<keyword evidence="7" id="KW-0067">ATP-binding</keyword>
<evidence type="ECO:0000256" key="2">
    <source>
        <dbReference type="ARBA" id="ARBA00022517"/>
    </source>
</evidence>
<evidence type="ECO:0000256" key="5">
    <source>
        <dbReference type="HAMAP-Rule" id="MF_00651"/>
    </source>
</evidence>
<dbReference type="GO" id="GO:0005829">
    <property type="term" value="C:cytosol"/>
    <property type="evidence" value="ECO:0007669"/>
    <property type="project" value="TreeGrafter"/>
</dbReference>
<dbReference type="EC" id="3.1.-.-" evidence="5"/>
<dbReference type="PANTHER" id="PTHR33317:SF4">
    <property type="entry name" value="POLYNUCLEOTIDYL TRANSFERASE, RIBONUCLEASE H-LIKE SUPERFAMILY PROTEIN"/>
    <property type="match status" value="1"/>
</dbReference>
<evidence type="ECO:0000256" key="1">
    <source>
        <dbReference type="ARBA" id="ARBA00022490"/>
    </source>
</evidence>
<dbReference type="Gene3D" id="3.30.420.140">
    <property type="entry name" value="YqgF/RNase H-like domain"/>
    <property type="match status" value="1"/>
</dbReference>
<keyword evidence="3 5" id="KW-0540">Nuclease</keyword>
<feature type="domain" description="YqgF/RNase H-like" evidence="6">
    <location>
        <begin position="1"/>
        <end position="103"/>
    </location>
</feature>
<dbReference type="GO" id="GO:0004386">
    <property type="term" value="F:helicase activity"/>
    <property type="evidence" value="ECO:0007669"/>
    <property type="project" value="UniProtKB-KW"/>
</dbReference>
<proteinExistence type="inferred from homology"/>